<name>A0ABV5R026_9ACTN</name>
<protein>
    <submittedName>
        <fullName evidence="2">Uncharacterized protein</fullName>
    </submittedName>
</protein>
<dbReference type="Proteomes" id="UP001589710">
    <property type="component" value="Unassembled WGS sequence"/>
</dbReference>
<dbReference type="RefSeq" id="WP_386143573.1">
    <property type="nucleotide sequence ID" value="NZ_JBHMCG010000006.1"/>
</dbReference>
<feature type="region of interest" description="Disordered" evidence="1">
    <location>
        <begin position="1"/>
        <end position="24"/>
    </location>
</feature>
<gene>
    <name evidence="2" type="ORF">ACFFTL_02300</name>
</gene>
<comment type="caution">
    <text evidence="2">The sequence shown here is derived from an EMBL/GenBank/DDBJ whole genome shotgun (WGS) entry which is preliminary data.</text>
</comment>
<evidence type="ECO:0000256" key="1">
    <source>
        <dbReference type="SAM" id="MobiDB-lite"/>
    </source>
</evidence>
<proteinExistence type="predicted"/>
<evidence type="ECO:0000313" key="2">
    <source>
        <dbReference type="EMBL" id="MFB9571203.1"/>
    </source>
</evidence>
<dbReference type="EMBL" id="JBHMCG010000006">
    <property type="protein sequence ID" value="MFB9571203.1"/>
    <property type="molecule type" value="Genomic_DNA"/>
</dbReference>
<sequence>MPKSRGRRKPGGGKKPVRRSPHPLRLSDRVLREARTQRLEDRNVLAVEAWASGCLGEAWLAAGMMEREPEQMLCLEVVGRASTTPSPHGLAAVAALERVGPPDSRSLLGETVEILAGSQPLPAWHAAAPHRPVRAWRAVDVWDSERVLFVEYDGPVPHTLMAQISEVGGTMVDNLALLTPAAAEAWAAMREDGEVPMPPIEQGSGDVLADLALALRLTDMTWPRQDDEDVVALRALAWARCRDHLPDWPEHQPLDEAERGRLLDAFAASRTDAAQEADTVRSLADLFLDYGENYLSRGPLCWSPGQAAGFLEDWLPRKAVLDQEHRMLLPAVLTQWVTFALTERGVEEPWISPVIAAVDAHASAFRAAFDDEEAWGPAKQISAALAARGVDLTDRDAVDAAVRTLNAERLAQQLTGRPRPSGS</sequence>
<organism evidence="2 3">
    <name type="scientific">Streptomyces yanii</name>
    <dbReference type="NCBI Taxonomy" id="78510"/>
    <lineage>
        <taxon>Bacteria</taxon>
        <taxon>Bacillati</taxon>
        <taxon>Actinomycetota</taxon>
        <taxon>Actinomycetes</taxon>
        <taxon>Kitasatosporales</taxon>
        <taxon>Streptomycetaceae</taxon>
        <taxon>Streptomyces</taxon>
    </lineage>
</organism>
<feature type="compositionally biased region" description="Basic residues" evidence="1">
    <location>
        <begin position="1"/>
        <end position="22"/>
    </location>
</feature>
<reference evidence="2 3" key="1">
    <citation type="submission" date="2024-09" db="EMBL/GenBank/DDBJ databases">
        <authorList>
            <person name="Sun Q."/>
            <person name="Mori K."/>
        </authorList>
    </citation>
    <scope>NUCLEOTIDE SEQUENCE [LARGE SCALE GENOMIC DNA]</scope>
    <source>
        <strain evidence="2 3">JCM 3331</strain>
    </source>
</reference>
<keyword evidence="3" id="KW-1185">Reference proteome</keyword>
<accession>A0ABV5R026</accession>
<evidence type="ECO:0000313" key="3">
    <source>
        <dbReference type="Proteomes" id="UP001589710"/>
    </source>
</evidence>